<dbReference type="UniPathway" id="UPA00659"/>
<dbReference type="AlphaFoldDB" id="A0A0D2G017"/>
<dbReference type="PRINTS" id="PR00081">
    <property type="entry name" value="GDHRDH"/>
</dbReference>
<dbReference type="Gene3D" id="1.10.287.4290">
    <property type="match status" value="1"/>
</dbReference>
<dbReference type="SMART" id="SM00829">
    <property type="entry name" value="PKS_ER"/>
    <property type="match status" value="1"/>
</dbReference>
<dbReference type="Proteomes" id="UP000053617">
    <property type="component" value="Unassembled WGS sequence"/>
</dbReference>
<dbReference type="Gene3D" id="3.10.129.10">
    <property type="entry name" value="Hotdog Thioesterase"/>
    <property type="match status" value="2"/>
</dbReference>
<dbReference type="OrthoDB" id="3592703at2759"/>
<evidence type="ECO:0000256" key="1">
    <source>
        <dbReference type="ARBA" id="ARBA00004275"/>
    </source>
</evidence>
<dbReference type="InterPro" id="IPR013154">
    <property type="entry name" value="ADH-like_N"/>
</dbReference>
<feature type="domain" description="Enoyl reductase (ER)" evidence="9">
    <location>
        <begin position="856"/>
        <end position="1190"/>
    </location>
</feature>
<dbReference type="Gene3D" id="3.90.180.10">
    <property type="entry name" value="Medium-chain alcohol dehydrogenases, catalytic domain"/>
    <property type="match status" value="1"/>
</dbReference>
<dbReference type="InterPro" id="IPR036291">
    <property type="entry name" value="NAD(P)-bd_dom_sf"/>
</dbReference>
<dbReference type="InterPro" id="IPR013149">
    <property type="entry name" value="ADH-like_C"/>
</dbReference>
<dbReference type="CDD" id="cd05188">
    <property type="entry name" value="MDR"/>
    <property type="match status" value="1"/>
</dbReference>
<dbReference type="InterPro" id="IPR011032">
    <property type="entry name" value="GroES-like_sf"/>
</dbReference>
<dbReference type="InterPro" id="IPR029069">
    <property type="entry name" value="HotDog_dom_sf"/>
</dbReference>
<keyword evidence="8" id="KW-0456">Lyase</keyword>
<evidence type="ECO:0000259" key="9">
    <source>
        <dbReference type="SMART" id="SM00829"/>
    </source>
</evidence>
<dbReference type="GO" id="GO:0016491">
    <property type="term" value="F:oxidoreductase activity"/>
    <property type="evidence" value="ECO:0007669"/>
    <property type="project" value="UniProtKB-KW"/>
</dbReference>
<dbReference type="InterPro" id="IPR051687">
    <property type="entry name" value="Peroxisomal_Beta-Oxidation"/>
</dbReference>
<evidence type="ECO:0000313" key="10">
    <source>
        <dbReference type="EMBL" id="KIX07897.1"/>
    </source>
</evidence>
<dbReference type="Pfam" id="PF08240">
    <property type="entry name" value="ADH_N"/>
    <property type="match status" value="1"/>
</dbReference>
<protein>
    <recommendedName>
        <fullName evidence="9">Enoyl reductase (ER) domain-containing protein</fullName>
    </recommendedName>
</protein>
<evidence type="ECO:0000256" key="5">
    <source>
        <dbReference type="ARBA" id="ARBA00023002"/>
    </source>
</evidence>
<dbReference type="Pfam" id="PF00106">
    <property type="entry name" value="adh_short"/>
    <property type="match status" value="2"/>
</dbReference>
<dbReference type="VEuPathDB" id="FungiDB:Z518_02551"/>
<dbReference type="Pfam" id="PF00107">
    <property type="entry name" value="ADH_zinc_N"/>
    <property type="match status" value="1"/>
</dbReference>
<dbReference type="HOGENOM" id="CLU_270751_0_0_1"/>
<dbReference type="InterPro" id="IPR020843">
    <property type="entry name" value="ER"/>
</dbReference>
<evidence type="ECO:0000256" key="7">
    <source>
        <dbReference type="ARBA" id="ARBA00023140"/>
    </source>
</evidence>
<comment type="similarity">
    <text evidence="3">Belongs to the short-chain dehydrogenases/reductases (SDR) family.</text>
</comment>
<sequence length="1201" mass="130173">MSVQFDGQTIVITGTSHGFGQDYATCLANRGANIVVHGDNNQSFANHLVTTIRAAGGNAIANFSPLNDGDTIVAAAISAFGRIDALINNASDGLNADWAATDQDVWDSLLNSTFKGSYKNVRAVWAYFKKQHYGRILCTASIVRQGQPKCSPLQSAATYGQLGFIQTLAKEGAKYNILASVLAPSASVCLIQGTRESESERTAKIVATLIRPSNTKESGHLYEVENGRCSKLRWRRSSGALVRPDSSMTPGAILKKWEQINDFSEPDYPSRTADLQTLLAQAKKLPPSSSEDDVRLDGKVALVIGAGSGLGRAYAKYFASLGAHVVLNDLKAPTSVANEIRQSNGDAHTVTCSVEEGENIVAETINAYGRVDIVVNNADFVRDKSIGNMTDDLWDSITAVHLKGTFRVTRAAWPHLVKQGYGRIKCALIGFSEALAREGAQHNILVNTIAPVGSTPALAVAVQGSSADFLPEYCAPFVALLCSDVVPYPSTGALYELAAGWHARTRLEASHRGIISYPEESKHGLKEVARLLPPSSVLARIEDAKSRRIQGTTFEYTEREILLYNLTLGARWTDLPLVYENNSSFRALPTFGAIPYFNTTLPFSDEELLPKYDPTKLLHGEHYLEIRKYPIPTRGKLVTYPRLVEVIDKKKAAVIVVGYTARDAITGEDIFYNEASAFEDPVSQPGRVRTEQTTNEQAALYRLNGDRNAMHIDPVISRQGGFSRPILHGLCFFGIAGRHVYQQYGMFKNIKARFAGTVDPGQTLRTEMWKQDGNGDVVLFQMKVVETGKVCISGGRATLLGTGETARSRLFVTQTPRSVASCLVHVSRAAPNGVFSNVPVLKSKAIVLCHVSGKKGEVSYPLEKVLLPMASPLGNQLLIRILAAAFNHREVFLRQSLYPGVTFGVPICCDGCGIVVRSGAAVSPRWLDRRVIINPGLGWDSDLHAPESERGYLTLGASAAGTGTLQEYMLVDERDVLPAPEHLSDVEAAALPSVGLTAWRALMVQSKNAAPGQNILVTGIGGGVALMAMSLALAAGCNVYVTSSRQEKLHRAMEMGAKAGVSYNQSDWEKKLAEFLLPERHKIDAIIDGAGGDIVDRGIKLLKPGGVIVSYGMTLGPSMPFSMKAVIRQIHVMSSTMGSRKDFADMVDCVRVNKIRPVVSRTVSGLDDLEQMEELFDELAKGKQFGKLVVEVTSPQAECKL</sequence>
<dbReference type="PANTHER" id="PTHR45024">
    <property type="entry name" value="DEHYDROGENASES, SHORT CHAIN"/>
    <property type="match status" value="1"/>
</dbReference>
<proteinExistence type="inferred from homology"/>
<keyword evidence="5" id="KW-0560">Oxidoreductase</keyword>
<evidence type="ECO:0000256" key="6">
    <source>
        <dbReference type="ARBA" id="ARBA00023098"/>
    </source>
</evidence>
<comment type="subcellular location">
    <subcellularLocation>
        <location evidence="1">Peroxisome</location>
    </subcellularLocation>
</comment>
<dbReference type="Pfam" id="PF22622">
    <property type="entry name" value="MFE-2_hydrat-2_N"/>
    <property type="match status" value="1"/>
</dbReference>
<comment type="pathway">
    <text evidence="2">Lipid metabolism; fatty acid beta-oxidation.</text>
</comment>
<dbReference type="GO" id="GO:0004300">
    <property type="term" value="F:enoyl-CoA hydratase activity"/>
    <property type="evidence" value="ECO:0007669"/>
    <property type="project" value="UniProtKB-ARBA"/>
</dbReference>
<dbReference type="RefSeq" id="XP_013275033.1">
    <property type="nucleotide sequence ID" value="XM_013419579.1"/>
</dbReference>
<accession>A0A0D2G017</accession>
<dbReference type="Pfam" id="PF01575">
    <property type="entry name" value="MaoC_dehydratas"/>
    <property type="match status" value="1"/>
</dbReference>
<dbReference type="GeneID" id="25290622"/>
<dbReference type="GO" id="GO:0006635">
    <property type="term" value="P:fatty acid beta-oxidation"/>
    <property type="evidence" value="ECO:0007669"/>
    <property type="project" value="UniProtKB-UniPathway"/>
</dbReference>
<dbReference type="EMBL" id="KN847476">
    <property type="protein sequence ID" value="KIX07897.1"/>
    <property type="molecule type" value="Genomic_DNA"/>
</dbReference>
<dbReference type="PANTHER" id="PTHR45024:SF2">
    <property type="entry name" value="SCP2 DOMAIN-CONTAINING PROTEIN"/>
    <property type="match status" value="1"/>
</dbReference>
<organism evidence="10 11">
    <name type="scientific">Rhinocladiella mackenziei CBS 650.93</name>
    <dbReference type="NCBI Taxonomy" id="1442369"/>
    <lineage>
        <taxon>Eukaryota</taxon>
        <taxon>Fungi</taxon>
        <taxon>Dikarya</taxon>
        <taxon>Ascomycota</taxon>
        <taxon>Pezizomycotina</taxon>
        <taxon>Eurotiomycetes</taxon>
        <taxon>Chaetothyriomycetidae</taxon>
        <taxon>Chaetothyriales</taxon>
        <taxon>Herpotrichiellaceae</taxon>
        <taxon>Rhinocladiella</taxon>
    </lineage>
</organism>
<dbReference type="InterPro" id="IPR002539">
    <property type="entry name" value="MaoC-like_dom"/>
</dbReference>
<gene>
    <name evidence="10" type="ORF">Z518_02551</name>
</gene>
<keyword evidence="4" id="KW-0276">Fatty acid metabolism</keyword>
<dbReference type="SUPFAM" id="SSF51735">
    <property type="entry name" value="NAD(P)-binding Rossmann-fold domains"/>
    <property type="match status" value="3"/>
</dbReference>
<dbReference type="STRING" id="1442369.A0A0D2G017"/>
<keyword evidence="6" id="KW-0443">Lipid metabolism</keyword>
<reference evidence="10 11" key="1">
    <citation type="submission" date="2015-01" db="EMBL/GenBank/DDBJ databases">
        <title>The Genome Sequence of Rhinocladiella mackenzie CBS 650.93.</title>
        <authorList>
            <consortium name="The Broad Institute Genomics Platform"/>
            <person name="Cuomo C."/>
            <person name="de Hoog S."/>
            <person name="Gorbushina A."/>
            <person name="Stielow B."/>
            <person name="Teixiera M."/>
            <person name="Abouelleil A."/>
            <person name="Chapman S.B."/>
            <person name="Priest M."/>
            <person name="Young S.K."/>
            <person name="Wortman J."/>
            <person name="Nusbaum C."/>
            <person name="Birren B."/>
        </authorList>
    </citation>
    <scope>NUCLEOTIDE SEQUENCE [LARGE SCALE GENOMIC DNA]</scope>
    <source>
        <strain evidence="10 11">CBS 650.93</strain>
    </source>
</reference>
<dbReference type="InterPro" id="IPR002347">
    <property type="entry name" value="SDR_fam"/>
</dbReference>
<dbReference type="FunFam" id="3.40.50.720:FF:000481">
    <property type="entry name" value="Alcohol dehydrogenase, variant"/>
    <property type="match status" value="1"/>
</dbReference>
<name>A0A0D2G017_9EURO</name>
<evidence type="ECO:0000256" key="2">
    <source>
        <dbReference type="ARBA" id="ARBA00005005"/>
    </source>
</evidence>
<dbReference type="SUPFAM" id="SSF50129">
    <property type="entry name" value="GroES-like"/>
    <property type="match status" value="1"/>
</dbReference>
<keyword evidence="11" id="KW-1185">Reference proteome</keyword>
<dbReference type="SUPFAM" id="SSF54637">
    <property type="entry name" value="Thioesterase/thiol ester dehydrase-isomerase"/>
    <property type="match status" value="2"/>
</dbReference>
<dbReference type="GO" id="GO:0005777">
    <property type="term" value="C:peroxisome"/>
    <property type="evidence" value="ECO:0007669"/>
    <property type="project" value="UniProtKB-SubCell"/>
</dbReference>
<evidence type="ECO:0000256" key="3">
    <source>
        <dbReference type="ARBA" id="ARBA00006484"/>
    </source>
</evidence>
<keyword evidence="7" id="KW-0576">Peroxisome</keyword>
<evidence type="ECO:0000256" key="4">
    <source>
        <dbReference type="ARBA" id="ARBA00022832"/>
    </source>
</evidence>
<evidence type="ECO:0000313" key="11">
    <source>
        <dbReference type="Proteomes" id="UP000053617"/>
    </source>
</evidence>
<dbReference type="CDD" id="cd03448">
    <property type="entry name" value="HDE_HSD"/>
    <property type="match status" value="1"/>
</dbReference>
<dbReference type="InterPro" id="IPR054357">
    <property type="entry name" value="MFE-2_N"/>
</dbReference>
<evidence type="ECO:0000256" key="8">
    <source>
        <dbReference type="ARBA" id="ARBA00023239"/>
    </source>
</evidence>
<dbReference type="Gene3D" id="3.40.50.720">
    <property type="entry name" value="NAD(P)-binding Rossmann-like Domain"/>
    <property type="match status" value="3"/>
</dbReference>